<dbReference type="Pfam" id="PF20170">
    <property type="entry name" value="Plexin_RBD"/>
    <property type="match status" value="1"/>
</dbReference>
<dbReference type="InterPro" id="IPR002909">
    <property type="entry name" value="IPT_dom"/>
</dbReference>
<dbReference type="GO" id="GO:0007399">
    <property type="term" value="P:nervous system development"/>
    <property type="evidence" value="ECO:0007669"/>
    <property type="project" value="UniProtKB-KW"/>
</dbReference>
<dbReference type="InterPro" id="IPR002165">
    <property type="entry name" value="Plexin_repeat"/>
</dbReference>
<dbReference type="SUPFAM" id="SSF103575">
    <property type="entry name" value="Plexin repeat"/>
    <property type="match status" value="1"/>
</dbReference>
<dbReference type="Pfam" id="PF01833">
    <property type="entry name" value="TIG"/>
    <property type="match status" value="2"/>
</dbReference>
<evidence type="ECO:0000256" key="4">
    <source>
        <dbReference type="ARBA" id="ARBA00022692"/>
    </source>
</evidence>
<dbReference type="Pfam" id="PF08337">
    <property type="entry name" value="Plexin_cytopl"/>
    <property type="match status" value="1"/>
</dbReference>
<keyword evidence="7" id="KW-0524">Neurogenesis</keyword>
<evidence type="ECO:0000256" key="10">
    <source>
        <dbReference type="ARBA" id="ARBA00023157"/>
    </source>
</evidence>
<dbReference type="InterPro" id="IPR008936">
    <property type="entry name" value="Rho_GTPase_activation_prot"/>
</dbReference>
<evidence type="ECO:0000256" key="7">
    <source>
        <dbReference type="ARBA" id="ARBA00022902"/>
    </source>
</evidence>
<keyword evidence="12" id="KW-0325">Glycoprotein</keyword>
<dbReference type="InterPro" id="IPR013548">
    <property type="entry name" value="Plexin_cytoplasmic_RasGAP_dom"/>
</dbReference>
<evidence type="ECO:0000256" key="15">
    <source>
        <dbReference type="SAM" id="Phobius"/>
    </source>
</evidence>
<dbReference type="PROSITE" id="PS51004">
    <property type="entry name" value="SEMA"/>
    <property type="match status" value="1"/>
</dbReference>
<dbReference type="InterPro" id="IPR015943">
    <property type="entry name" value="WD40/YVTN_repeat-like_dom_sf"/>
</dbReference>
<evidence type="ECO:0000256" key="8">
    <source>
        <dbReference type="ARBA" id="ARBA00022989"/>
    </source>
</evidence>
<evidence type="ECO:0000256" key="9">
    <source>
        <dbReference type="ARBA" id="ARBA00023136"/>
    </source>
</evidence>
<dbReference type="SMART" id="SM00429">
    <property type="entry name" value="IPT"/>
    <property type="match status" value="4"/>
</dbReference>
<keyword evidence="11" id="KW-0675">Receptor</keyword>
<evidence type="ECO:0000256" key="6">
    <source>
        <dbReference type="ARBA" id="ARBA00022737"/>
    </source>
</evidence>
<evidence type="ECO:0000256" key="13">
    <source>
        <dbReference type="PROSITE-ProRule" id="PRU00352"/>
    </source>
</evidence>
<evidence type="ECO:0000256" key="5">
    <source>
        <dbReference type="ARBA" id="ARBA00022729"/>
    </source>
</evidence>
<dbReference type="InterPro" id="IPR046800">
    <property type="entry name" value="Plexin_RBD"/>
</dbReference>
<dbReference type="SUPFAM" id="SSF101912">
    <property type="entry name" value="Sema domain"/>
    <property type="match status" value="1"/>
</dbReference>
<dbReference type="GO" id="GO:0017154">
    <property type="term" value="F:semaphorin receptor activity"/>
    <property type="evidence" value="ECO:0007669"/>
    <property type="project" value="InterPro"/>
</dbReference>
<evidence type="ECO:0000256" key="12">
    <source>
        <dbReference type="ARBA" id="ARBA00023180"/>
    </source>
</evidence>
<dbReference type="SUPFAM" id="SSF48350">
    <property type="entry name" value="GTPase activation domain, GAP"/>
    <property type="match status" value="1"/>
</dbReference>
<keyword evidence="10" id="KW-1015">Disulfide bond</keyword>
<dbReference type="Gene3D" id="1.10.506.10">
    <property type="entry name" value="GTPase Activation - p120gap, domain 1"/>
    <property type="match status" value="1"/>
</dbReference>
<dbReference type="CDD" id="cd00603">
    <property type="entry name" value="IPT_PCSR"/>
    <property type="match status" value="1"/>
</dbReference>
<dbReference type="SUPFAM" id="SSF81296">
    <property type="entry name" value="E set domains"/>
    <property type="match status" value="2"/>
</dbReference>
<evidence type="ECO:0000256" key="2">
    <source>
        <dbReference type="ARBA" id="ARBA00010297"/>
    </source>
</evidence>
<dbReference type="InterPro" id="IPR014756">
    <property type="entry name" value="Ig_E-set"/>
</dbReference>
<sequence>MLCGLSMHLSIYYQAVHFPSRNQHHLKNVQKLEISRLTTMFAVILLLLTGLPVAKTGGGSSENSDFIVAQFKKPFDMNYSMPLEKMVIDPSTGRLYVGGVNNLFDLQPSDLAIKNRAILGPIADEKSCYGPSCSATATEWKDYHVKGLAVCENHSKLIDCTNVNGGQCRWRNLYDINATENVVASWYPLLSNNVSASVVIFVGTSPTEIVALSLEQPFLILLLGPALYVGSTITEKEATDIKPSVLSVSLSPESERLFDFVSKKVNGQTSITLSDKFRGSYKIEYINGFQSGKFAYFVTRQPVVNDEMISSTQIISKLVRICTNDTRFYSYTEVPLECYKGDILYNLVQDVYVTKAGFKLGQSLGISEDDPVLYGVFTAKSSGHTYNGRSALCVFSMKYIEERFINNTMTCHGGIGRKNLPYFQQNAACSKTEYLPEEVECGNDANNFIGGKIPIRSEASLAWSNTTFTAIVVDRTGIYTVAFIGTSEGTLLKVVLESSSKSFVYRTLDIARGTPILQDLEIDENGDYLFALTRNAVYKIKIRQCDRVDNCQSCTALKDPYCGWCLFNSDCKPENECIKPVPVNTDYWISVTEELCPQISLVQPSMAPVSKASLLRIEFKRLPEIASDLYCVFEFGKELRAKAVATNAVVERRTSDSDRRILNCDTPGFTLLPVMDNRTSILSKLSIRNGTEGANLADAQFTLFDCARFSSCTACVSSPFPCDWCLDSNKCVDGSATENSCRSETIINGRVRGISNRQGPRFCPSIDAVDNSLYVPSGSSKRINVTVSNLMDIMKDFKCRFIIQHTDRETFAVRDGNVISCDAENFSFLGRGSGNGTEEVLFFIQWSAAGRNGGYVIDNPNRNRITVYKCEELAKNCGLCLALDEKFGCSWCTKQNKCTLSENCMGSGSLWLKRTQLCPEPVITDFYPRKGPTTGGTRVTITGINLGQTASDVKNKVMIANVKCIVQEKLYVPSSVIVCLTNRSPTGVTFNRVIVSLKDNSNYTAVSTENFSYVAPSIRNITPAEGPLFGGNILQITGNNLDAGYSAEVILGNVSCTVLKRSNDHLVCRMGRSHYVADVSLTVLFDSYKVQNEDIVYSFRRNPTISGTAFIKSIESGGILTDVSGTDFHLVQRPYMVVYDEDKIFKSSECTILGDNLIQCLTPAVTISDKLSANSKPFPLSYGIELDGNIRNVSDRYKFYVYPDPYVEKFKGIRYYRPNDYLTINGDDLDKVALERDIRVTVGGELCIIRAIATRALTCTPPAKRPKFVTRNADPEVVVQIGNSSTYVGKFSYNQKNHDFSPQAVIVIVVIIVLIVLAFFVLVISYRRKSTSHMREMKHLRNQIDQIEMKVATECKDAFAELQTSMNAITAELPRGTPFIPFLPYKDYIARVLFSNNYQNHPVLKELEVKTEKAKSIEMGLLTFNKLLMNKHFLLTSLRAMEENKYFLSKDRVVVGSLLMVILLEKMEYCTDVLKQLLKELIVRTVEKKFQPKILFRRSESVAERMLSVWYAFLMHDYLTDYAGQKLYELYWAIKQQMEKGPQDEITLESRYSLSEEKLLRATVEFRELTIHVILDNHNPNSMDMPVRVLDCDTITQVKEKCLDVKYRTVPFSERPLADDLDLELRSSQRLILQDIDSTSRTESGGWKKINTLAHYKVPNDAVFVLLPRQTSLYNLSLLSERSERSTFSLTKQSPTLSRPFGTNSSTQSKGLLSGSDSNFKQYHLVKPSEQGHSDRQDKMVTEIYLTRLLTMKGTLQKFIQDLLYAIFSTGVHGSSKEPPICVRYMFDFLDEQAREHGIDDEKVVHAWKSNSLPLRFWVNLIKNPHFAFDIQKPTKVEGCLSVVAQTLMDACSTQEHQLTKDSPSSKLLFAKDIYQYREWVDSYYKRIRSLPTVSDQEMSAFLAEQSRNNMRNKFYVFSALYELYEQFDQNKELILEALERSPIALSQRLPGTFREMLLYMDSTDDQLLTETQIYKGFPNIYQQRPREDLV</sequence>
<comment type="caution">
    <text evidence="13">Lacks conserved residue(s) required for the propagation of feature annotation.</text>
</comment>
<name>A0A0N5AQC5_9BILA</name>
<keyword evidence="4 15" id="KW-0812">Transmembrane</keyword>
<dbReference type="InterPro" id="IPR016201">
    <property type="entry name" value="PSI"/>
</dbReference>
<evidence type="ECO:0000313" key="17">
    <source>
        <dbReference type="Proteomes" id="UP000046393"/>
    </source>
</evidence>
<dbReference type="Gene3D" id="2.60.40.10">
    <property type="entry name" value="Immunoglobulins"/>
    <property type="match status" value="5"/>
</dbReference>
<evidence type="ECO:0000259" key="16">
    <source>
        <dbReference type="PROSITE" id="PS51004"/>
    </source>
</evidence>
<dbReference type="Pfam" id="PF18020">
    <property type="entry name" value="TIG_2"/>
    <property type="match status" value="1"/>
</dbReference>
<evidence type="ECO:0000256" key="14">
    <source>
        <dbReference type="SAM" id="MobiDB-lite"/>
    </source>
</evidence>
<keyword evidence="3" id="KW-1003">Cell membrane</keyword>
<feature type="region of interest" description="Disordered" evidence="14">
    <location>
        <begin position="1689"/>
        <end position="1716"/>
    </location>
</feature>
<dbReference type="InterPro" id="IPR031148">
    <property type="entry name" value="Plexin"/>
</dbReference>
<dbReference type="Pfam" id="PF24479">
    <property type="entry name" value="PSI_PlexinA-B"/>
    <property type="match status" value="1"/>
</dbReference>
<dbReference type="SMART" id="SM00423">
    <property type="entry name" value="PSI"/>
    <property type="match status" value="3"/>
</dbReference>
<dbReference type="STRING" id="451379.A0A0N5AQC5"/>
<dbReference type="SMART" id="SM00630">
    <property type="entry name" value="Sema"/>
    <property type="match status" value="1"/>
</dbReference>
<keyword evidence="17" id="KW-1185">Reference proteome</keyword>
<dbReference type="InterPro" id="IPR001627">
    <property type="entry name" value="Semap_dom"/>
</dbReference>
<dbReference type="InterPro" id="IPR036352">
    <property type="entry name" value="Semap_dom_sf"/>
</dbReference>
<proteinExistence type="inferred from homology"/>
<keyword evidence="9 15" id="KW-0472">Membrane</keyword>
<dbReference type="Proteomes" id="UP000046393">
    <property type="component" value="Unplaced"/>
</dbReference>
<comment type="subcellular location">
    <subcellularLocation>
        <location evidence="1">Cell membrane</location>
        <topology evidence="1">Single-pass type I membrane protein</topology>
    </subcellularLocation>
</comment>
<dbReference type="GO" id="GO:0030334">
    <property type="term" value="P:regulation of cell migration"/>
    <property type="evidence" value="ECO:0007669"/>
    <property type="project" value="TreeGrafter"/>
</dbReference>
<reference evidence="18" key="1">
    <citation type="submission" date="2017-02" db="UniProtKB">
        <authorList>
            <consortium name="WormBaseParasite"/>
        </authorList>
    </citation>
    <scope>IDENTIFICATION</scope>
</reference>
<dbReference type="Pfam" id="PF01437">
    <property type="entry name" value="PSI"/>
    <property type="match status" value="2"/>
</dbReference>
<evidence type="ECO:0000313" key="18">
    <source>
        <dbReference type="WBParaSite" id="SMUV_0000688201-mRNA-1"/>
    </source>
</evidence>
<dbReference type="PANTHER" id="PTHR22625">
    <property type="entry name" value="PLEXIN"/>
    <property type="match status" value="1"/>
</dbReference>
<evidence type="ECO:0000256" key="1">
    <source>
        <dbReference type="ARBA" id="ARBA00004251"/>
    </source>
</evidence>
<dbReference type="Gene3D" id="2.130.10.10">
    <property type="entry name" value="YVTN repeat-like/Quinoprotein amine dehydrogenase"/>
    <property type="match status" value="1"/>
</dbReference>
<dbReference type="GO" id="GO:0002116">
    <property type="term" value="C:semaphorin receptor complex"/>
    <property type="evidence" value="ECO:0007669"/>
    <property type="project" value="TreeGrafter"/>
</dbReference>
<keyword evidence="8 15" id="KW-1133">Transmembrane helix</keyword>
<comment type="similarity">
    <text evidence="2">Belongs to the plexin family.</text>
</comment>
<feature type="compositionally biased region" description="Polar residues" evidence="14">
    <location>
        <begin position="1692"/>
        <end position="1716"/>
    </location>
</feature>
<dbReference type="GO" id="GO:0005886">
    <property type="term" value="C:plasma membrane"/>
    <property type="evidence" value="ECO:0007669"/>
    <property type="project" value="UniProtKB-SubCell"/>
</dbReference>
<protein>
    <submittedName>
        <fullName evidence="18">Sema domain-containing protein</fullName>
    </submittedName>
</protein>
<accession>A0A0N5AQC5</accession>
<dbReference type="InterPro" id="IPR013783">
    <property type="entry name" value="Ig-like_fold"/>
</dbReference>
<dbReference type="CDD" id="cd11236">
    <property type="entry name" value="Sema_plexin_like"/>
    <property type="match status" value="1"/>
</dbReference>
<dbReference type="Gene3D" id="3.10.20.90">
    <property type="entry name" value="Phosphatidylinositol 3-kinase Catalytic Subunit, Chain A, domain 1"/>
    <property type="match status" value="1"/>
</dbReference>
<dbReference type="PANTHER" id="PTHR22625:SF70">
    <property type="entry name" value="PLEXIN A, ISOFORM A"/>
    <property type="match status" value="1"/>
</dbReference>
<evidence type="ECO:0000256" key="3">
    <source>
        <dbReference type="ARBA" id="ARBA00022475"/>
    </source>
</evidence>
<evidence type="ECO:0000256" key="11">
    <source>
        <dbReference type="ARBA" id="ARBA00023170"/>
    </source>
</evidence>
<feature type="transmembrane region" description="Helical" evidence="15">
    <location>
        <begin position="1304"/>
        <end position="1326"/>
    </location>
</feature>
<feature type="domain" description="Sema" evidence="16">
    <location>
        <begin position="50"/>
        <end position="542"/>
    </location>
</feature>
<dbReference type="WBParaSite" id="SMUV_0000688201-mRNA-1">
    <property type="protein sequence ID" value="SMUV_0000688201-mRNA-1"/>
    <property type="gene ID" value="SMUV_0000688201"/>
</dbReference>
<dbReference type="InterPro" id="IPR041362">
    <property type="entry name" value="TIG2_plexin"/>
</dbReference>
<dbReference type="Pfam" id="PF01403">
    <property type="entry name" value="Sema"/>
    <property type="match status" value="1"/>
</dbReference>
<organism evidence="17 18">
    <name type="scientific">Syphacia muris</name>
    <dbReference type="NCBI Taxonomy" id="451379"/>
    <lineage>
        <taxon>Eukaryota</taxon>
        <taxon>Metazoa</taxon>
        <taxon>Ecdysozoa</taxon>
        <taxon>Nematoda</taxon>
        <taxon>Chromadorea</taxon>
        <taxon>Rhabditida</taxon>
        <taxon>Spirurina</taxon>
        <taxon>Oxyuridomorpha</taxon>
        <taxon>Oxyuroidea</taxon>
        <taxon>Oxyuridae</taxon>
        <taxon>Syphacia</taxon>
    </lineage>
</organism>
<dbReference type="FunFam" id="2.60.40.10:FF:000203">
    <property type="entry name" value="Plexin B2"/>
    <property type="match status" value="1"/>
</dbReference>
<keyword evidence="5" id="KW-0732">Signal</keyword>
<dbReference type="CDD" id="cd12790">
    <property type="entry name" value="RasGAP_plexin_A"/>
    <property type="match status" value="1"/>
</dbReference>
<dbReference type="InterPro" id="IPR009030">
    <property type="entry name" value="Growth_fac_rcpt_cys_sf"/>
</dbReference>
<dbReference type="SUPFAM" id="SSF57184">
    <property type="entry name" value="Growth factor receptor domain"/>
    <property type="match status" value="1"/>
</dbReference>
<keyword evidence="6" id="KW-0677">Repeat</keyword>